<reference evidence="2 3" key="1">
    <citation type="submission" date="2020-04" db="EMBL/GenBank/DDBJ databases">
        <title>Genome sequence of Altibacter aquimarinus strain ALE3EI.</title>
        <authorList>
            <person name="Oh H.-M."/>
            <person name="Jang D."/>
        </authorList>
    </citation>
    <scope>NUCLEOTIDE SEQUENCE [LARGE SCALE GENOMIC DNA]</scope>
    <source>
        <strain evidence="2 3">ALE3EI</strain>
    </source>
</reference>
<evidence type="ECO:0000313" key="3">
    <source>
        <dbReference type="Proteomes" id="UP000515514"/>
    </source>
</evidence>
<organism evidence="2 3">
    <name type="scientific">Constantimarinum furrinae</name>
    <dbReference type="NCBI Taxonomy" id="2562285"/>
    <lineage>
        <taxon>Bacteria</taxon>
        <taxon>Pseudomonadati</taxon>
        <taxon>Bacteroidota</taxon>
        <taxon>Flavobacteriia</taxon>
        <taxon>Flavobacteriales</taxon>
        <taxon>Flavobacteriaceae</taxon>
        <taxon>Altibacter/Constantimarinum group</taxon>
        <taxon>Constantimarinum</taxon>
    </lineage>
</organism>
<evidence type="ECO:0000256" key="1">
    <source>
        <dbReference type="SAM" id="SignalP"/>
    </source>
</evidence>
<name>A0A7G8PU29_9FLAO</name>
<dbReference type="KEGG" id="alti:ALE3EI_1280"/>
<dbReference type="RefSeq" id="WP_186992092.1">
    <property type="nucleotide sequence ID" value="NZ_CP052909.1"/>
</dbReference>
<dbReference type="Proteomes" id="UP000515514">
    <property type="component" value="Chromosome"/>
</dbReference>
<dbReference type="AlphaFoldDB" id="A0A7G8PU29"/>
<dbReference type="EMBL" id="CP052909">
    <property type="protein sequence ID" value="QNJ97845.1"/>
    <property type="molecule type" value="Genomic_DNA"/>
</dbReference>
<keyword evidence="3" id="KW-1185">Reference proteome</keyword>
<feature type="chain" id="PRO_5028864501" description="Plasminogen-binding protein PgbA N-terminal domain-containing protein" evidence="1">
    <location>
        <begin position="23"/>
        <end position="232"/>
    </location>
</feature>
<protein>
    <recommendedName>
        <fullName evidence="4">Plasminogen-binding protein PgbA N-terminal domain-containing protein</fullName>
    </recommendedName>
</protein>
<accession>A0A7G8PU29</accession>
<evidence type="ECO:0000313" key="2">
    <source>
        <dbReference type="EMBL" id="QNJ97845.1"/>
    </source>
</evidence>
<evidence type="ECO:0008006" key="4">
    <source>
        <dbReference type="Google" id="ProtNLM"/>
    </source>
</evidence>
<feature type="signal peptide" evidence="1">
    <location>
        <begin position="1"/>
        <end position="22"/>
    </location>
</feature>
<keyword evidence="1" id="KW-0732">Signal</keyword>
<sequence length="232" mass="26449">MKRSFFTRCLFIVTLAITSASAQTTISDQETETYVSDKSISTATLGKDYTGSPYANDEFQNGTVYGTNNVLATNVVLRYNVLRDEIEIKSNANASNSEARVLVKSPDIYVRILNNMYVYKTPTSNSDVSGYFLVMVEGENKSLYKKIKKKYIEGKKSINSVSSDILPMYKEIDVMYLVTETGEFEEIPNSRNKRIGLFADHKKEVKQYIKEEKLNVSKDYELVDLVKYYNTL</sequence>
<proteinExistence type="predicted"/>
<gene>
    <name evidence="2" type="ORF">ALE3EI_1280</name>
</gene>